<protein>
    <recommendedName>
        <fullName evidence="2">Ras-GAP domain-containing protein</fullName>
    </recommendedName>
</protein>
<dbReference type="SMART" id="SM00323">
    <property type="entry name" value="RasGAP"/>
    <property type="match status" value="1"/>
</dbReference>
<name>A0ABQ0DAW0_9EUKA</name>
<sequence length="403" mass="46873">MSSSKLSLTSLFTPPFTVLDTIIEFALKNKDTKIADYVYKTLTIANRLELYIHRCISEEIQGTQSEQTAFRLNSKTTRLLNIIYLNQGIGFLFHCLSPLFDEIEKKKIKIKPLRTCKTGDQDLIICAQLVNMTFQRTISNIDNCPPIVRRVLRKVYDELNNKFPQSNTSWICLGGFIFLRYICPAIIRPLEWGLVYDIPTDMLETYTQISVVLQKVANVKHSDVDDPLGRLTNVLVESRKLDYFKFVTELANVPYETLIEEYPTTTQQFNYYLGKLQDYFLQHKQEIISTLKPSQINKFSVFEQMNFNEPDSQVILPSIVLNNLTQFPQSIKSKYILMELKNKIEKGLTITLWDVHYLQKSMQLEQAIYEESTKDLVNARYNSYFPGIVTSSVELIYREDYSQ</sequence>
<evidence type="ECO:0000313" key="4">
    <source>
        <dbReference type="Proteomes" id="UP001628156"/>
    </source>
</evidence>
<gene>
    <name evidence="3" type="ORF">ENUP19_0047G0041</name>
</gene>
<dbReference type="CDD" id="cd04519">
    <property type="entry name" value="RasGAP"/>
    <property type="match status" value="1"/>
</dbReference>
<comment type="caution">
    <text evidence="3">The sequence shown here is derived from an EMBL/GenBank/DDBJ whole genome shotgun (WGS) entry which is preliminary data.</text>
</comment>
<dbReference type="EMBL" id="BAAFRS010000047">
    <property type="protein sequence ID" value="GAB1219982.1"/>
    <property type="molecule type" value="Genomic_DNA"/>
</dbReference>
<evidence type="ECO:0000256" key="1">
    <source>
        <dbReference type="ARBA" id="ARBA00022468"/>
    </source>
</evidence>
<dbReference type="PANTHER" id="PTHR10194">
    <property type="entry name" value="RAS GTPASE-ACTIVATING PROTEINS"/>
    <property type="match status" value="1"/>
</dbReference>
<dbReference type="Proteomes" id="UP001628156">
    <property type="component" value="Unassembled WGS sequence"/>
</dbReference>
<dbReference type="InterPro" id="IPR001936">
    <property type="entry name" value="RasGAP_dom"/>
</dbReference>
<dbReference type="InterPro" id="IPR039360">
    <property type="entry name" value="Ras_GTPase"/>
</dbReference>
<dbReference type="SUPFAM" id="SSF48350">
    <property type="entry name" value="GTPase activation domain, GAP"/>
    <property type="match status" value="1"/>
</dbReference>
<feature type="domain" description="Ras-GAP" evidence="2">
    <location>
        <begin position="30"/>
        <end position="218"/>
    </location>
</feature>
<organism evidence="3 4">
    <name type="scientific">Entamoeba nuttalli</name>
    <dbReference type="NCBI Taxonomy" id="412467"/>
    <lineage>
        <taxon>Eukaryota</taxon>
        <taxon>Amoebozoa</taxon>
        <taxon>Evosea</taxon>
        <taxon>Archamoebae</taxon>
        <taxon>Mastigamoebida</taxon>
        <taxon>Entamoebidae</taxon>
        <taxon>Entamoeba</taxon>
    </lineage>
</organism>
<proteinExistence type="predicted"/>
<dbReference type="Gene3D" id="1.10.506.10">
    <property type="entry name" value="GTPase Activation - p120gap, domain 1"/>
    <property type="match status" value="1"/>
</dbReference>
<dbReference type="Pfam" id="PF00616">
    <property type="entry name" value="RasGAP"/>
    <property type="match status" value="1"/>
</dbReference>
<keyword evidence="1" id="KW-0343">GTPase activation</keyword>
<dbReference type="PANTHER" id="PTHR10194:SF150">
    <property type="entry name" value="RAS-GAP DOMAIN-CONTAINING PROTEIN"/>
    <property type="match status" value="1"/>
</dbReference>
<accession>A0ABQ0DAW0</accession>
<dbReference type="InterPro" id="IPR008936">
    <property type="entry name" value="Rho_GTPase_activation_prot"/>
</dbReference>
<evidence type="ECO:0000259" key="2">
    <source>
        <dbReference type="PROSITE" id="PS50018"/>
    </source>
</evidence>
<keyword evidence="4" id="KW-1185">Reference proteome</keyword>
<evidence type="ECO:0000313" key="3">
    <source>
        <dbReference type="EMBL" id="GAB1219982.1"/>
    </source>
</evidence>
<dbReference type="PROSITE" id="PS50018">
    <property type="entry name" value="RAS_GTPASE_ACTIV_2"/>
    <property type="match status" value="1"/>
</dbReference>
<reference evidence="3 4" key="1">
    <citation type="journal article" date="2019" name="PLoS Negl. Trop. Dis.">
        <title>Whole genome sequencing of Entamoeba nuttalli reveals mammalian host-related molecular signatures and a novel octapeptide-repeat surface protein.</title>
        <authorList>
            <person name="Tanaka M."/>
            <person name="Makiuchi T."/>
            <person name="Komiyama T."/>
            <person name="Shiina T."/>
            <person name="Osaki K."/>
            <person name="Tachibana H."/>
        </authorList>
    </citation>
    <scope>NUCLEOTIDE SEQUENCE [LARGE SCALE GENOMIC DNA]</scope>
    <source>
        <strain evidence="3 4">P19-061405</strain>
    </source>
</reference>